<organism evidence="1">
    <name type="scientific">mine drainage metagenome</name>
    <dbReference type="NCBI Taxonomy" id="410659"/>
    <lineage>
        <taxon>unclassified sequences</taxon>
        <taxon>metagenomes</taxon>
        <taxon>ecological metagenomes</taxon>
    </lineage>
</organism>
<reference evidence="1" key="2">
    <citation type="journal article" date="2014" name="ISME J.">
        <title>Microbial stratification in low pH oxic and suboxic macroscopic growths along an acid mine drainage.</title>
        <authorList>
            <person name="Mendez-Garcia C."/>
            <person name="Mesa V."/>
            <person name="Sprenger R.R."/>
            <person name="Richter M."/>
            <person name="Diez M.S."/>
            <person name="Solano J."/>
            <person name="Bargiela R."/>
            <person name="Golyshina O.V."/>
            <person name="Manteca A."/>
            <person name="Ramos J.L."/>
            <person name="Gallego J.R."/>
            <person name="Llorente I."/>
            <person name="Martins Dos Santos V.A."/>
            <person name="Jensen O.N."/>
            <person name="Pelaez A.I."/>
            <person name="Sanchez J."/>
            <person name="Ferrer M."/>
        </authorList>
    </citation>
    <scope>NUCLEOTIDE SEQUENCE</scope>
</reference>
<dbReference type="AlphaFoldDB" id="T1B8G7"/>
<feature type="non-terminal residue" evidence="1">
    <location>
        <position position="94"/>
    </location>
</feature>
<sequence length="94" mass="10610">SQEKGLVLQVGHIERFNPAVLEAVKHIRDPRFITVERLGPYDPRMSHIGVVLDLMIHDLDILLTLVGSEVESIEAIGAHILVRAGRHRQRARAY</sequence>
<name>T1B8G7_9ZZZZ</name>
<proteinExistence type="predicted"/>
<gene>
    <name evidence="1" type="ORF">B1A_06990</name>
</gene>
<evidence type="ECO:0000313" key="1">
    <source>
        <dbReference type="EMBL" id="EQD69226.1"/>
    </source>
</evidence>
<protein>
    <submittedName>
        <fullName evidence="1">Oxidoreductase domain protein</fullName>
    </submittedName>
</protein>
<dbReference type="SUPFAM" id="SSF51735">
    <property type="entry name" value="NAD(P)-binding Rossmann-fold domains"/>
    <property type="match status" value="1"/>
</dbReference>
<dbReference type="Gene3D" id="3.30.360.10">
    <property type="entry name" value="Dihydrodipicolinate Reductase, domain 2"/>
    <property type="match status" value="1"/>
</dbReference>
<dbReference type="Gene3D" id="3.40.50.720">
    <property type="entry name" value="NAD(P)-binding Rossmann-like Domain"/>
    <property type="match status" value="1"/>
</dbReference>
<dbReference type="EMBL" id="AUZX01005053">
    <property type="protein sequence ID" value="EQD69226.1"/>
    <property type="molecule type" value="Genomic_DNA"/>
</dbReference>
<comment type="caution">
    <text evidence="1">The sequence shown here is derived from an EMBL/GenBank/DDBJ whole genome shotgun (WGS) entry which is preliminary data.</text>
</comment>
<accession>T1B8G7</accession>
<feature type="non-terminal residue" evidence="1">
    <location>
        <position position="1"/>
    </location>
</feature>
<dbReference type="InterPro" id="IPR036291">
    <property type="entry name" value="NAD(P)-bd_dom_sf"/>
</dbReference>
<reference evidence="1" key="1">
    <citation type="submission" date="2013-08" db="EMBL/GenBank/DDBJ databases">
        <authorList>
            <person name="Mendez C."/>
            <person name="Richter M."/>
            <person name="Ferrer M."/>
            <person name="Sanchez J."/>
        </authorList>
    </citation>
    <scope>NUCLEOTIDE SEQUENCE</scope>
</reference>